<protein>
    <submittedName>
        <fullName evidence="1">Uncharacterized protein</fullName>
    </submittedName>
</protein>
<dbReference type="RefSeq" id="WP_213528797.1">
    <property type="nucleotide sequence ID" value="NZ_BOVJ01000068.1"/>
</dbReference>
<evidence type="ECO:0000313" key="1">
    <source>
        <dbReference type="EMBL" id="GIQ63721.1"/>
    </source>
</evidence>
<keyword evidence="2" id="KW-1185">Reference proteome</keyword>
<name>A0ABQ4N737_9BACL</name>
<gene>
    <name evidence="1" type="ORF">PACILC2_22890</name>
</gene>
<reference evidence="1 2" key="1">
    <citation type="submission" date="2021-04" db="EMBL/GenBank/DDBJ databases">
        <title>Draft genome sequence of Paenibacillus cisolokensis, LC2-13A.</title>
        <authorList>
            <person name="Uke A."/>
            <person name="Chhe C."/>
            <person name="Baramee S."/>
            <person name="Kosugi A."/>
        </authorList>
    </citation>
    <scope>NUCLEOTIDE SEQUENCE [LARGE SCALE GENOMIC DNA]</scope>
    <source>
        <strain evidence="1 2">LC2-13A</strain>
    </source>
</reference>
<comment type="caution">
    <text evidence="1">The sequence shown here is derived from an EMBL/GenBank/DDBJ whole genome shotgun (WGS) entry which is preliminary data.</text>
</comment>
<dbReference type="Proteomes" id="UP000680304">
    <property type="component" value="Unassembled WGS sequence"/>
</dbReference>
<accession>A0ABQ4N737</accession>
<organism evidence="1 2">
    <name type="scientific">Paenibacillus cisolokensis</name>
    <dbReference type="NCBI Taxonomy" id="1658519"/>
    <lineage>
        <taxon>Bacteria</taxon>
        <taxon>Bacillati</taxon>
        <taxon>Bacillota</taxon>
        <taxon>Bacilli</taxon>
        <taxon>Bacillales</taxon>
        <taxon>Paenibacillaceae</taxon>
        <taxon>Paenibacillus</taxon>
    </lineage>
</organism>
<dbReference type="EMBL" id="BOVJ01000068">
    <property type="protein sequence ID" value="GIQ63721.1"/>
    <property type="molecule type" value="Genomic_DNA"/>
</dbReference>
<sequence length="282" mass="31813">MRERQKLEEEAQKYRYATSQRGQEQYLELMERIRQMDIEDQKRNLAKERDEKLDALDRQKNDIETWYNDIRETIEAFSGDFISIYKLTEDERFNAFVTTNEKIKAELERFKAEYAAIYGISPAAGQSNQNASIIAQMQANSAAWKSASAAERARLEAENQRLGASLGATLDRKTGRWMLGGLPLYHTGGRVGEFNFRTGDRLMPDEIAAILRRDEYVFTPQQLESLIGAKTGGPSVNVHIEKVMEVNDATFEDGIDLRALGRDAGDTAAAVIRTQFTGGGGR</sequence>
<proteinExistence type="predicted"/>
<evidence type="ECO:0000313" key="2">
    <source>
        <dbReference type="Proteomes" id="UP000680304"/>
    </source>
</evidence>